<feature type="region of interest" description="Disordered" evidence="2">
    <location>
        <begin position="262"/>
        <end position="400"/>
    </location>
</feature>
<keyword evidence="4" id="KW-1185">Reference proteome</keyword>
<gene>
    <name evidence="3" type="ORF">EYB31_26205</name>
</gene>
<dbReference type="OrthoDB" id="9765625at2"/>
<organism evidence="3 4">
    <name type="scientific">Paenibacillus thalictri</name>
    <dbReference type="NCBI Taxonomy" id="2527873"/>
    <lineage>
        <taxon>Bacteria</taxon>
        <taxon>Bacillati</taxon>
        <taxon>Bacillota</taxon>
        <taxon>Bacilli</taxon>
        <taxon>Bacillales</taxon>
        <taxon>Paenibacillaceae</taxon>
        <taxon>Paenibacillus</taxon>
    </lineage>
</organism>
<dbReference type="AlphaFoldDB" id="A0A4Q9DMN5"/>
<dbReference type="EMBL" id="SIRE01000020">
    <property type="protein sequence ID" value="TBL73990.1"/>
    <property type="molecule type" value="Genomic_DNA"/>
</dbReference>
<dbReference type="PANTHER" id="PTHR36566:SF1">
    <property type="entry name" value="PYRIDINIUM-3,5-BISTHIOCARBOXYLIC ACID MONONUCLEOTIDE NICKEL INSERTION PROTEIN"/>
    <property type="match status" value="1"/>
</dbReference>
<protein>
    <submittedName>
        <fullName evidence="3">LarC family nickel insertion protein</fullName>
    </submittedName>
</protein>
<dbReference type="Proteomes" id="UP000293142">
    <property type="component" value="Unassembled WGS sequence"/>
</dbReference>
<name>A0A4Q9DMN5_9BACL</name>
<feature type="compositionally biased region" description="Basic and acidic residues" evidence="2">
    <location>
        <begin position="287"/>
        <end position="400"/>
    </location>
</feature>
<evidence type="ECO:0000256" key="1">
    <source>
        <dbReference type="ARBA" id="ARBA00022596"/>
    </source>
</evidence>
<accession>A0A4Q9DMN5</accession>
<proteinExistence type="predicted"/>
<feature type="compositionally biased region" description="Basic residues" evidence="2">
    <location>
        <begin position="262"/>
        <end position="286"/>
    </location>
</feature>
<keyword evidence="1" id="KW-0533">Nickel</keyword>
<evidence type="ECO:0000256" key="2">
    <source>
        <dbReference type="SAM" id="MobiDB-lite"/>
    </source>
</evidence>
<dbReference type="Pfam" id="PF01969">
    <property type="entry name" value="Ni_insertion"/>
    <property type="match status" value="1"/>
</dbReference>
<reference evidence="3 4" key="1">
    <citation type="submission" date="2019-02" db="EMBL/GenBank/DDBJ databases">
        <title>Paenibacillus sp. nov., isolated from surface-sterilized tissue of Thalictrum simplex L.</title>
        <authorList>
            <person name="Tuo L."/>
        </authorList>
    </citation>
    <scope>NUCLEOTIDE SEQUENCE [LARGE SCALE GENOMIC DNA]</scope>
    <source>
        <strain evidence="3 4">N2SHLJ1</strain>
    </source>
</reference>
<evidence type="ECO:0000313" key="4">
    <source>
        <dbReference type="Proteomes" id="UP000293142"/>
    </source>
</evidence>
<sequence length="422" mass="47319">MRVLYMDCFSGISGDMTLAALVDAGADRDYVESELAKIKVEPFSLGWKRVNKRGISALKMDVLQEPGATPTLHRHYSEIVKYINESGFNERVIALSLAIFDKIAVAEAKIHNIPIDKVHFHEVGAIDSIVDVIGVALAIDSLNVEKIIASPVPLGSGTVKCDHGLYPVPAPATLEMMRGLPIAPTPYTLEMTTPTGAGIIAGLVDEFSRGIPPMIVETIGYGAGTRDLPTQPNVLRIVVGQSDPLMSKWQVQQDNLLHAHDHHHAHDNHHHHHGHEHDHHAHSHDHHGHDHDHHEHSHDHGHEHDHHTHSHDHGHEHDHHTHSHDHGHEHDHHAHSHDHGHEHDHHAHSHDHGHEHDHHAHSHDHHEHEHDHHAHGHDHGHQHDHHAHDHDGHKPHLHDSDTLKSQAANEDLPHLHGHSHPH</sequence>
<dbReference type="PANTHER" id="PTHR36566">
    <property type="entry name" value="NICKEL INSERTION PROTEIN-RELATED"/>
    <property type="match status" value="1"/>
</dbReference>
<dbReference type="RefSeq" id="WP_131016397.1">
    <property type="nucleotide sequence ID" value="NZ_SIRE01000020.1"/>
</dbReference>
<evidence type="ECO:0000313" key="3">
    <source>
        <dbReference type="EMBL" id="TBL73990.1"/>
    </source>
</evidence>
<comment type="caution">
    <text evidence="3">The sequence shown here is derived from an EMBL/GenBank/DDBJ whole genome shotgun (WGS) entry which is preliminary data.</text>
</comment>
<dbReference type="InterPro" id="IPR002822">
    <property type="entry name" value="Ni_insertion"/>
</dbReference>